<proteinExistence type="predicted"/>
<organism evidence="1 2">
    <name type="scientific">Heterorhabditis bacteriophora</name>
    <name type="common">Entomopathogenic nematode worm</name>
    <dbReference type="NCBI Taxonomy" id="37862"/>
    <lineage>
        <taxon>Eukaryota</taxon>
        <taxon>Metazoa</taxon>
        <taxon>Ecdysozoa</taxon>
        <taxon>Nematoda</taxon>
        <taxon>Chromadorea</taxon>
        <taxon>Rhabditida</taxon>
        <taxon>Rhabditina</taxon>
        <taxon>Rhabditomorpha</taxon>
        <taxon>Strongyloidea</taxon>
        <taxon>Heterorhabditidae</taxon>
        <taxon>Heterorhabditis</taxon>
    </lineage>
</organism>
<name>A0A1I7XHE1_HETBA</name>
<keyword evidence="1" id="KW-1185">Reference proteome</keyword>
<dbReference type="SUPFAM" id="SSF56574">
    <property type="entry name" value="Serpins"/>
    <property type="match status" value="1"/>
</dbReference>
<dbReference type="Proteomes" id="UP000095283">
    <property type="component" value="Unplaced"/>
</dbReference>
<dbReference type="AlphaFoldDB" id="A0A1I7XHE1"/>
<reference evidence="2" key="1">
    <citation type="submission" date="2016-11" db="UniProtKB">
        <authorList>
            <consortium name="WormBaseParasite"/>
        </authorList>
    </citation>
    <scope>IDENTIFICATION</scope>
</reference>
<accession>A0A1I7XHE1</accession>
<protein>
    <submittedName>
        <fullName evidence="2">SERPIN domain-containing protein</fullName>
    </submittedName>
</protein>
<evidence type="ECO:0000313" key="1">
    <source>
        <dbReference type="Proteomes" id="UP000095283"/>
    </source>
</evidence>
<dbReference type="InterPro" id="IPR036186">
    <property type="entry name" value="Serpin_sf"/>
</dbReference>
<evidence type="ECO:0000313" key="2">
    <source>
        <dbReference type="WBParaSite" id="Hba_17102"/>
    </source>
</evidence>
<sequence length="101" mass="11249">MSLFVIFKNTSFHIYQYNEALISYGLFVIKNSEHPILDTSLMTEFDKVINYSSNSPSILRYTAPSANICVSPLQAARGWALLSLAANGKTKKTTEKLVNNS</sequence>
<dbReference type="WBParaSite" id="Hba_17102">
    <property type="protein sequence ID" value="Hba_17102"/>
    <property type="gene ID" value="Hba_17102"/>
</dbReference>